<dbReference type="GO" id="GO:0005886">
    <property type="term" value="C:plasma membrane"/>
    <property type="evidence" value="ECO:0007669"/>
    <property type="project" value="UniProtKB-SubCell"/>
</dbReference>
<keyword evidence="2" id="KW-1003">Cell membrane</keyword>
<organism evidence="9 10">
    <name type="scientific">Gaiella occulta</name>
    <dbReference type="NCBI Taxonomy" id="1002870"/>
    <lineage>
        <taxon>Bacteria</taxon>
        <taxon>Bacillati</taxon>
        <taxon>Actinomycetota</taxon>
        <taxon>Thermoleophilia</taxon>
        <taxon>Gaiellales</taxon>
        <taxon>Gaiellaceae</taxon>
        <taxon>Gaiella</taxon>
    </lineage>
</organism>
<comment type="caution">
    <text evidence="9">The sequence shown here is derived from an EMBL/GenBank/DDBJ whole genome shotgun (WGS) entry which is preliminary data.</text>
</comment>
<evidence type="ECO:0000256" key="4">
    <source>
        <dbReference type="ARBA" id="ARBA00022989"/>
    </source>
</evidence>
<dbReference type="InterPro" id="IPR018076">
    <property type="entry name" value="T2SS_GspF_dom"/>
</dbReference>
<feature type="transmembrane region" description="Helical" evidence="7">
    <location>
        <begin position="12"/>
        <end position="32"/>
    </location>
</feature>
<reference evidence="10" key="2">
    <citation type="journal article" date="2019" name="MicrobiologyOpen">
        <title>High-quality draft genome sequence of Gaiella occulta isolated from a 150 meter deep mineral water borehole and comparison with the genome sequences of other deep-branching lineages of the phylum Actinobacteria.</title>
        <authorList>
            <person name="Severino R."/>
            <person name="Froufe H.J.C."/>
            <person name="Barroso C."/>
            <person name="Albuquerque L."/>
            <person name="Lobo-da-Cunha A."/>
            <person name="da Costa M.S."/>
            <person name="Egas C."/>
        </authorList>
    </citation>
    <scope>NUCLEOTIDE SEQUENCE [LARGE SCALE GENOMIC DNA]</scope>
    <source>
        <strain evidence="10">F2-233</strain>
    </source>
</reference>
<feature type="transmembrane region" description="Helical" evidence="7">
    <location>
        <begin position="268"/>
        <end position="287"/>
    </location>
</feature>
<dbReference type="RefSeq" id="WP_114796569.1">
    <property type="nucleotide sequence ID" value="NZ_QQZY01000005.1"/>
</dbReference>
<keyword evidence="10" id="KW-1185">Reference proteome</keyword>
<evidence type="ECO:0000259" key="8">
    <source>
        <dbReference type="Pfam" id="PF00482"/>
    </source>
</evidence>
<name>A0A7M2YV89_9ACTN</name>
<dbReference type="AlphaFoldDB" id="A0A7M2YV89"/>
<feature type="transmembrane region" description="Helical" evidence="7">
    <location>
        <begin position="299"/>
        <end position="319"/>
    </location>
</feature>
<evidence type="ECO:0000313" key="9">
    <source>
        <dbReference type="EMBL" id="RDI74043.1"/>
    </source>
</evidence>
<evidence type="ECO:0000256" key="1">
    <source>
        <dbReference type="ARBA" id="ARBA00004651"/>
    </source>
</evidence>
<dbReference type="PANTHER" id="PTHR35007:SF1">
    <property type="entry name" value="PILUS ASSEMBLY PROTEIN"/>
    <property type="match status" value="1"/>
</dbReference>
<feature type="transmembrane region" description="Helical" evidence="7">
    <location>
        <begin position="127"/>
        <end position="143"/>
    </location>
</feature>
<gene>
    <name evidence="9" type="ORF">Gocc_2140</name>
</gene>
<feature type="domain" description="Type II secretion system protein GspF" evidence="8">
    <location>
        <begin position="160"/>
        <end position="284"/>
    </location>
</feature>
<comment type="subcellular location">
    <subcellularLocation>
        <location evidence="1">Cell membrane</location>
        <topology evidence="1">Multi-pass membrane protein</topology>
    </subcellularLocation>
</comment>
<feature type="region of interest" description="Disordered" evidence="6">
    <location>
        <begin position="62"/>
        <end position="82"/>
    </location>
</feature>
<dbReference type="PANTHER" id="PTHR35007">
    <property type="entry name" value="INTEGRAL MEMBRANE PROTEIN-RELATED"/>
    <property type="match status" value="1"/>
</dbReference>
<dbReference type="Proteomes" id="UP000254134">
    <property type="component" value="Unassembled WGS sequence"/>
</dbReference>
<evidence type="ECO:0000256" key="3">
    <source>
        <dbReference type="ARBA" id="ARBA00022692"/>
    </source>
</evidence>
<dbReference type="OrthoDB" id="597333at2"/>
<keyword evidence="3 7" id="KW-0812">Transmembrane</keyword>
<proteinExistence type="predicted"/>
<protein>
    <submittedName>
        <fullName evidence="9">Flp pilus assembly protein TadB</fullName>
    </submittedName>
</protein>
<dbReference type="Pfam" id="PF00482">
    <property type="entry name" value="T2SSF"/>
    <property type="match status" value="1"/>
</dbReference>
<feature type="transmembrane region" description="Helical" evidence="7">
    <location>
        <begin position="102"/>
        <end position="121"/>
    </location>
</feature>
<accession>A0A7M2YV89</accession>
<evidence type="ECO:0000256" key="6">
    <source>
        <dbReference type="SAM" id="MobiDB-lite"/>
    </source>
</evidence>
<evidence type="ECO:0000256" key="5">
    <source>
        <dbReference type="ARBA" id="ARBA00023136"/>
    </source>
</evidence>
<evidence type="ECO:0000256" key="7">
    <source>
        <dbReference type="SAM" id="Phobius"/>
    </source>
</evidence>
<evidence type="ECO:0000256" key="2">
    <source>
        <dbReference type="ARBA" id="ARBA00022475"/>
    </source>
</evidence>
<reference evidence="9 10" key="1">
    <citation type="submission" date="2018-07" db="EMBL/GenBank/DDBJ databases">
        <title>High-quality-draft genome sequence of Gaiella occulta.</title>
        <authorList>
            <person name="Severino R."/>
            <person name="Froufe H.J.C."/>
            <person name="Rainey F.A."/>
            <person name="Barroso C."/>
            <person name="Albuquerque L."/>
            <person name="Lobo-Da-Cunha A."/>
            <person name="Da Costa M.S."/>
            <person name="Egas C."/>
        </authorList>
    </citation>
    <scope>NUCLEOTIDE SEQUENCE [LARGE SCALE GENOMIC DNA]</scope>
    <source>
        <strain evidence="9 10">F2-233</strain>
    </source>
</reference>
<keyword evidence="4 7" id="KW-1133">Transmembrane helix</keyword>
<keyword evidence="5 7" id="KW-0472">Membrane</keyword>
<dbReference type="EMBL" id="QQZY01000005">
    <property type="protein sequence ID" value="RDI74043.1"/>
    <property type="molecule type" value="Genomic_DNA"/>
</dbReference>
<sequence length="327" mass="34999">MNVVASTLGGTAGIVLASAVLTMVVATTVLVVNDQRRRRSVRWRVAQFVADPGDALATVAKAAPSGRDGGRPQEQPTPESRVRNLLAPEVEIAGIDVSSARIVLLTLAGSALLGLVVALILGTPWGLASGLLGPLGTRAYVSARVRRTRKTFVEQLPDNLDVVSSALRAGHSIVGALSVTVEAADEPSRSELGRALADEQLGVPLDAALHVVAQRMQNRDLEQVAFVARLQREAGTNAAEVIDQVSENIRNRMELLRMVRTLTAQGRMARWIVSLLPVGLFLAMYSINRDYLRPLWETTGGKLAMVVAALMVVTGSLIIKRIVEIEV</sequence>
<evidence type="ECO:0000313" key="10">
    <source>
        <dbReference type="Proteomes" id="UP000254134"/>
    </source>
</evidence>